<proteinExistence type="inferred from homology"/>
<sequence>MNAATGKPLLVELHTEEMPPLLLGDVADSFAGGLVKALADARLCEPEAKSQNWSTPRRIAVLVQGVAAKSPTTTGLRRGPSAQNAYDGAGKPTAALTGFLRSSGAKQKDLQEVEYKGQQYVAVPHSGGGEPLGALLGPAIERAVARTTAPRLMRWSSVSKHRFVRPISSICAVHGKQPVASAAFGEATLRHSFGHQFLAPAKVRIIDAEAYPKIMRDHKVLVDDAERRKAITKQARKLAPQVRIDENLLGEIANMCEWPLCYSANFDAKYQDLPDKVIETCMGKHLRSFAVGKKKLTNQFIFVADNKPSSGKLLQNGLERVMKARLDDTLFIFLKDRQTSPAGMLDNLAGINYIQGMGSMRDRCERIKELATKHYPDILHLGLDRQGAETLEQAATFIKADLGTLLIDEYPGLEGHIGGALLTELPQAARELIEGHLDRGLDEQLNRCRDALVLALEIERLVTMAATAGLPKGSKDPLGLRRAMGRVVLILLRHREADINKVLSSAWEICHAAAAKHGALKAKRFATDGDEIQLELKCYAVTRLTNMTGDLLDREIERRVLNAVTVRNLEMCETSEALNLTNFLKRTEALQKFKDKNPEMYNTLLATAKRLDNIGGGVEPGKVNLGLFEIEAEESLHNACKKLADEWSGFFKTHDYDSFYRRVTEITPLVDRFFDKVLVNVDDEKVRENRLNIVRFAAGLLNKPADTRKLYA</sequence>
<comment type="caution">
    <text evidence="12">The sequence shown here is derived from an EMBL/GenBank/DDBJ whole genome shotgun (WGS) entry which is preliminary data.</text>
</comment>
<dbReference type="PANTHER" id="PTHR30075:SF2">
    <property type="entry name" value="GLYCINE--TRNA LIGASE, CHLOROPLASTIC_MITOCHONDRIAL 2"/>
    <property type="match status" value="1"/>
</dbReference>
<keyword evidence="13" id="KW-1185">Reference proteome</keyword>
<dbReference type="AlphaFoldDB" id="A0A930XYK7"/>
<dbReference type="GO" id="GO:0006426">
    <property type="term" value="P:glycyl-tRNA aminoacylation"/>
    <property type="evidence" value="ECO:0007669"/>
    <property type="project" value="InterPro"/>
</dbReference>
<comment type="catalytic activity">
    <reaction evidence="11">
        <text>tRNA(Gly) + glycine + ATP = glycyl-tRNA(Gly) + AMP + diphosphate</text>
        <dbReference type="Rhea" id="RHEA:16013"/>
        <dbReference type="Rhea" id="RHEA-COMP:9664"/>
        <dbReference type="Rhea" id="RHEA-COMP:9683"/>
        <dbReference type="ChEBI" id="CHEBI:30616"/>
        <dbReference type="ChEBI" id="CHEBI:33019"/>
        <dbReference type="ChEBI" id="CHEBI:57305"/>
        <dbReference type="ChEBI" id="CHEBI:78442"/>
        <dbReference type="ChEBI" id="CHEBI:78522"/>
        <dbReference type="ChEBI" id="CHEBI:456215"/>
        <dbReference type="EC" id="6.1.1.14"/>
    </reaction>
</comment>
<comment type="subunit">
    <text evidence="2">Tetramer of two alpha and two beta subunits.</text>
</comment>
<evidence type="ECO:0000256" key="7">
    <source>
        <dbReference type="ARBA" id="ARBA00022840"/>
    </source>
</evidence>
<evidence type="ECO:0000313" key="12">
    <source>
        <dbReference type="EMBL" id="MBF2735983.1"/>
    </source>
</evidence>
<comment type="similarity">
    <text evidence="1">Belongs to the class-II aminoacyl-tRNA synthetase family.</text>
</comment>
<evidence type="ECO:0000256" key="1">
    <source>
        <dbReference type="ARBA" id="ARBA00008226"/>
    </source>
</evidence>
<evidence type="ECO:0000256" key="4">
    <source>
        <dbReference type="ARBA" id="ARBA00022032"/>
    </source>
</evidence>
<evidence type="ECO:0000256" key="10">
    <source>
        <dbReference type="ARBA" id="ARBA00031650"/>
    </source>
</evidence>
<keyword evidence="8" id="KW-0648">Protein biosynthesis</keyword>
<keyword evidence="6" id="KW-0547">Nucleotide-binding</keyword>
<keyword evidence="5 12" id="KW-0436">Ligase</keyword>
<dbReference type="NCBIfam" id="TIGR00211">
    <property type="entry name" value="glyS"/>
    <property type="match status" value="1"/>
</dbReference>
<dbReference type="InterPro" id="IPR006194">
    <property type="entry name" value="Gly-tRNA-synth_heterodimer"/>
</dbReference>
<dbReference type="PRINTS" id="PR01045">
    <property type="entry name" value="TRNASYNTHGB"/>
</dbReference>
<evidence type="ECO:0000256" key="8">
    <source>
        <dbReference type="ARBA" id="ARBA00022917"/>
    </source>
</evidence>
<dbReference type="GO" id="GO:0005829">
    <property type="term" value="C:cytosol"/>
    <property type="evidence" value="ECO:0007669"/>
    <property type="project" value="TreeGrafter"/>
</dbReference>
<dbReference type="GO" id="GO:0005524">
    <property type="term" value="F:ATP binding"/>
    <property type="evidence" value="ECO:0007669"/>
    <property type="project" value="UniProtKB-KW"/>
</dbReference>
<keyword evidence="7" id="KW-0067">ATP-binding</keyword>
<dbReference type="EC" id="6.1.1.14" evidence="3"/>
<evidence type="ECO:0000256" key="11">
    <source>
        <dbReference type="ARBA" id="ARBA00047937"/>
    </source>
</evidence>
<protein>
    <recommendedName>
        <fullName evidence="4">Glycine--tRNA ligase beta subunit</fullName>
        <ecNumber evidence="3">6.1.1.14</ecNumber>
    </recommendedName>
    <alternativeName>
        <fullName evidence="10">Glycyl-tRNA synthetase beta subunit</fullName>
    </alternativeName>
</protein>
<evidence type="ECO:0000256" key="3">
    <source>
        <dbReference type="ARBA" id="ARBA00012829"/>
    </source>
</evidence>
<dbReference type="EMBL" id="JADHEI010000058">
    <property type="protein sequence ID" value="MBF2735983.1"/>
    <property type="molecule type" value="Genomic_DNA"/>
</dbReference>
<gene>
    <name evidence="12" type="ORF">ISN26_07990</name>
</gene>
<evidence type="ECO:0000313" key="13">
    <source>
        <dbReference type="Proteomes" id="UP000604381"/>
    </source>
</evidence>
<organism evidence="12 13">
    <name type="scientific">Candidatus Amphirhobacter heronislandensis</name>
    <dbReference type="NCBI Taxonomy" id="1732024"/>
    <lineage>
        <taxon>Bacteria</taxon>
        <taxon>Pseudomonadati</taxon>
        <taxon>Pseudomonadota</taxon>
        <taxon>Gammaproteobacteria</taxon>
        <taxon>Candidatus Tethybacterales</taxon>
        <taxon>Candidatus Tethybacteraceae</taxon>
        <taxon>Candidatus Amphirhobacter</taxon>
    </lineage>
</organism>
<dbReference type="Proteomes" id="UP000604381">
    <property type="component" value="Unassembled WGS sequence"/>
</dbReference>
<dbReference type="Pfam" id="PF02092">
    <property type="entry name" value="tRNA_synt_2f"/>
    <property type="match status" value="1"/>
</dbReference>
<dbReference type="PANTHER" id="PTHR30075">
    <property type="entry name" value="GLYCYL-TRNA SYNTHETASE"/>
    <property type="match status" value="1"/>
</dbReference>
<evidence type="ECO:0000256" key="5">
    <source>
        <dbReference type="ARBA" id="ARBA00022598"/>
    </source>
</evidence>
<dbReference type="GO" id="GO:0004820">
    <property type="term" value="F:glycine-tRNA ligase activity"/>
    <property type="evidence" value="ECO:0007669"/>
    <property type="project" value="UniProtKB-EC"/>
</dbReference>
<evidence type="ECO:0000256" key="6">
    <source>
        <dbReference type="ARBA" id="ARBA00022741"/>
    </source>
</evidence>
<accession>A0A930XYK7</accession>
<name>A0A930XYK7_9GAMM</name>
<dbReference type="InterPro" id="IPR015944">
    <property type="entry name" value="Gly-tRNA-synth_bsu"/>
</dbReference>
<reference evidence="12" key="1">
    <citation type="submission" date="2020-10" db="EMBL/GenBank/DDBJ databases">
        <title>An improved Amphimedon queenslandica hologenome assembly reveals how three proteobacterial symbionts can extend the metabolic phenotypic of their marine sponge host.</title>
        <authorList>
            <person name="Degnan B."/>
            <person name="Degnan S."/>
            <person name="Xiang X."/>
        </authorList>
    </citation>
    <scope>NUCLEOTIDE SEQUENCE</scope>
    <source>
        <strain evidence="12">AqS2</strain>
    </source>
</reference>
<keyword evidence="9" id="KW-0030">Aminoacyl-tRNA synthetase</keyword>
<evidence type="ECO:0000256" key="2">
    <source>
        <dbReference type="ARBA" id="ARBA00011209"/>
    </source>
</evidence>
<evidence type="ECO:0000256" key="9">
    <source>
        <dbReference type="ARBA" id="ARBA00023146"/>
    </source>
</evidence>
<dbReference type="PROSITE" id="PS50861">
    <property type="entry name" value="AA_TRNA_LIGASE_II_GLYAB"/>
    <property type="match status" value="1"/>
</dbReference>